<dbReference type="EMBL" id="CP061035">
    <property type="protein sequence ID" value="QQV75870.1"/>
    <property type="molecule type" value="Genomic_DNA"/>
</dbReference>
<reference evidence="2" key="1">
    <citation type="submission" date="2020-09" db="EMBL/GenBank/DDBJ databases">
        <title>Sphingomonas sp., a new species isolated from pork steak.</title>
        <authorList>
            <person name="Heidler von Heilborn D."/>
        </authorList>
    </citation>
    <scope>NUCLEOTIDE SEQUENCE [LARGE SCALE GENOMIC DNA]</scope>
</reference>
<keyword evidence="2" id="KW-1185">Reference proteome</keyword>
<protein>
    <submittedName>
        <fullName evidence="1">Uncharacterized protein</fullName>
    </submittedName>
</protein>
<evidence type="ECO:0000313" key="2">
    <source>
        <dbReference type="Proteomes" id="UP000595894"/>
    </source>
</evidence>
<name>A0A974NS37_9SPHN</name>
<organism evidence="1 2">
    <name type="scientific">Sphingomonas aliaeris</name>
    <dbReference type="NCBI Taxonomy" id="2759526"/>
    <lineage>
        <taxon>Bacteria</taxon>
        <taxon>Pseudomonadati</taxon>
        <taxon>Pseudomonadota</taxon>
        <taxon>Alphaproteobacteria</taxon>
        <taxon>Sphingomonadales</taxon>
        <taxon>Sphingomonadaceae</taxon>
        <taxon>Sphingomonas</taxon>
    </lineage>
</organism>
<dbReference type="Proteomes" id="UP000595894">
    <property type="component" value="Chromosome"/>
</dbReference>
<gene>
    <name evidence="1" type="ORF">H5J25_09595</name>
</gene>
<dbReference type="AlphaFoldDB" id="A0A974NS37"/>
<accession>A0A974NS37</accession>
<proteinExistence type="predicted"/>
<sequence>MRDPTLITEPVSFDLAVAGRNIDGRTVEARRFRSIGTDLTEQLGRTPTASERLMLMNAATIAMLCEQTAADLLEGKEIDQANYRRNVDMLGQLLIKLGMAQKSRDITKRGQGASDPFGAALIEATAVERE</sequence>
<evidence type="ECO:0000313" key="1">
    <source>
        <dbReference type="EMBL" id="QQV75870.1"/>
    </source>
</evidence>
<dbReference type="KEGG" id="sari:H5J25_09595"/>